<dbReference type="Proteomes" id="UP000266693">
    <property type="component" value="Unassembled WGS sequence"/>
</dbReference>
<dbReference type="PANTHER" id="PTHR30417">
    <property type="entry name" value="N-ACETYLMURAMOYL-L-ALANINE AMIDASE AMID"/>
    <property type="match status" value="1"/>
</dbReference>
<dbReference type="GO" id="GO:0009253">
    <property type="term" value="P:peptidoglycan catabolic process"/>
    <property type="evidence" value="ECO:0007669"/>
    <property type="project" value="InterPro"/>
</dbReference>
<proteinExistence type="predicted"/>
<dbReference type="Pfam" id="PF01510">
    <property type="entry name" value="Amidase_2"/>
    <property type="match status" value="2"/>
</dbReference>
<evidence type="ECO:0000313" key="8">
    <source>
        <dbReference type="Proteomes" id="UP000266693"/>
    </source>
</evidence>
<feature type="domain" description="N-acetylmuramoyl-L-alanine amidase" evidence="6">
    <location>
        <begin position="279"/>
        <end position="427"/>
    </location>
</feature>
<evidence type="ECO:0000256" key="1">
    <source>
        <dbReference type="ARBA" id="ARBA00001561"/>
    </source>
</evidence>
<keyword evidence="8" id="KW-1185">Reference proteome</keyword>
<evidence type="ECO:0000256" key="5">
    <source>
        <dbReference type="SAM" id="MobiDB-lite"/>
    </source>
</evidence>
<dbReference type="GO" id="GO:0008745">
    <property type="term" value="F:N-acetylmuramoyl-L-alanine amidase activity"/>
    <property type="evidence" value="ECO:0007669"/>
    <property type="project" value="UniProtKB-EC"/>
</dbReference>
<sequence>MRAAGRSPRRATDRRFPLPQRGSPMASQIRPTRLDVTDRFPMLGFTILTDGPPRLAEVVIATGIDLFTKPEGRTSANFYSSREHGLLSLPKRDAVYVVPPDVLARFIAADRLWFGLATASPPAASDWTVDVLPSEASPYVSLSGLSDRALRRVRMFPTRGASGGYGGGSRAGVLDWAGDRVRAGAAPAPAAQPAPANGAPAPAASDVPYDDGFGPLPPLTAAETPPASPVAPPEADADAIGIDGPVLDDSVPPQAMALGSRPRALTAAEYPGVTRIMPSPAYSGRGGQAIDRIVIHITGAPQSPHIGSWFAREEANSSAHYMVDQNGEIIQFVREQDKAWHAGSANRRSIGIEHVAIQQGGARYGSTTYPYTPPTDAEYRASAALVAHLCRKYGLTPDRTTIIGHREADTSTTHTACPDGAWDWDGYMALVAQCYAALPATGLGRGLARGLEIDPETMGIEGPAHSEAAPVQAAALALTAKDYDRASRTAPSPAFTAGRSQAIDRIVIHITDAPTTSSTVNHFTRADANSSAHYLVGQDGEIVQFVSEADTAWHARGVNGRSIGIEHVAVKQGGATYGSTTFPHMPPTDTQYCESAALVSHLCQKYGLTPDRTTIIGHREADANTTHTSCPDGAWNWDHFMELVTNQYCAPQPALAQSRAYARAESWSGPRAMSGGGETVEIKYRVFIPSPLIKGPNSDYDFGPIASGEDFSGDGRGFSYDGGTSRGEITATLTLGADGGISDLRTVDRHWGESKAYDSTYTYHVAGKPDWWVDKHAGHTPSRHATLAADDDNLKIYRGASGTTRNILAMTSQSAVVSIYLSGSLPLVSPSPAIDADIAIYLKRGANGIEAMVVGDHDGFPCHELYINGQLIFGYDPVAAGNGPTSLLPPTDREVSTGWIAVPSRAPAVAQGLGVARGLTARTLVFKDRPASEPWHMVDYDRVTLTEVSWSDAPDTPVAFVCMGHVSIDFDGSPTAYHPDDTGDDHLANAGDATSGWYGVVAMKPTDPLVANGTVLIDQRPERLFKGEYPVIQQEKNGDPRPGYYVSQTSRAADRSLANHLQRRYLDASSVAYGALSGKLKGLGVGLGDFGLAVRNDRNLQSGFWMADSGGRNSYALGECAQKVGTNLGGSGRGNRFNNNFPVSILVFPGTSTTSRDDPPPSEADIASRVTAIMTELCLADNARELALLMAFNEVRPGQRPPGKAGLDAYLADPANTPLPRNYATIVEGLRNFNFNVREPAAAQGLSRRAPAHALDTMDWSINWDDVEQIPQPSDMGCWATAAAMLKGWRDRQSVSPQLLASCNGFESSLSGGLSPGDKQAFADSVGLIVHPNACYTAEGFRDVLEANGPVWVTAKVPFVHAIVVTGMYSAGGVTYVRITDPLDREVGAPGAPGARPMTHVTGSRYIMTYDNFAAEFEAAGDIDRIQLLHTGGTHGHTANRGNARAMGPAANYALALSDAGATETATLAPSTPPTPAQAPAGDASLGVGTSLTRQASGKNGRRYDLAQLAGMVLPANALAGGAGAPALPGERVVLDDWPYIEGPSGRTQAGVAIDWKYQGGAVGDVAIAPIEGQVLDGWSAAVKADISLNGSMPERTHLKVRVTTVFSRQDEEDQVAVTDVILMGDGRQQTRHGADRAPAEPLPPEPAAPDAPPQLLRA</sequence>
<organism evidence="7 8">
    <name type="scientific">Sphingomonas gilva</name>
    <dbReference type="NCBI Taxonomy" id="2305907"/>
    <lineage>
        <taxon>Bacteria</taxon>
        <taxon>Pseudomonadati</taxon>
        <taxon>Pseudomonadota</taxon>
        <taxon>Alphaproteobacteria</taxon>
        <taxon>Sphingomonadales</taxon>
        <taxon>Sphingomonadaceae</taxon>
        <taxon>Sphingomonas</taxon>
    </lineage>
</organism>
<evidence type="ECO:0000256" key="4">
    <source>
        <dbReference type="ARBA" id="ARBA00023316"/>
    </source>
</evidence>
<dbReference type="InterPro" id="IPR036505">
    <property type="entry name" value="Amidase/PGRP_sf"/>
</dbReference>
<dbReference type="EC" id="3.5.1.28" evidence="2"/>
<dbReference type="SUPFAM" id="SSF55846">
    <property type="entry name" value="N-acetylmuramoyl-L-alanine amidase-like"/>
    <property type="match status" value="2"/>
</dbReference>
<keyword evidence="4" id="KW-0961">Cell wall biogenesis/degradation</keyword>
<dbReference type="SMART" id="SM00644">
    <property type="entry name" value="Ami_2"/>
    <property type="match status" value="2"/>
</dbReference>
<dbReference type="InterPro" id="IPR022118">
    <property type="entry name" value="Peptidase_C70_AvrRpt2"/>
</dbReference>
<feature type="region of interest" description="Disordered" evidence="5">
    <location>
        <begin position="1464"/>
        <end position="1487"/>
    </location>
</feature>
<feature type="domain" description="N-acetylmuramoyl-L-alanine amidase" evidence="6">
    <location>
        <begin position="492"/>
        <end position="640"/>
    </location>
</feature>
<dbReference type="Pfam" id="PF12385">
    <property type="entry name" value="Peptidase_C70"/>
    <property type="match status" value="1"/>
</dbReference>
<feature type="region of interest" description="Disordered" evidence="5">
    <location>
        <begin position="1"/>
        <end position="29"/>
    </location>
</feature>
<dbReference type="PANTHER" id="PTHR30417:SF1">
    <property type="entry name" value="N-ACETYLMURAMOYL-L-ALANINE AMIDASE AMID"/>
    <property type="match status" value="1"/>
</dbReference>
<dbReference type="CDD" id="cd06583">
    <property type="entry name" value="PGRP"/>
    <property type="match status" value="2"/>
</dbReference>
<evidence type="ECO:0000256" key="2">
    <source>
        <dbReference type="ARBA" id="ARBA00011901"/>
    </source>
</evidence>
<comment type="caution">
    <text evidence="7">The sequence shown here is derived from an EMBL/GenBank/DDBJ whole genome shotgun (WGS) entry which is preliminary data.</text>
</comment>
<feature type="compositionally biased region" description="Pro residues" evidence="5">
    <location>
        <begin position="1641"/>
        <end position="1653"/>
    </location>
</feature>
<feature type="region of interest" description="Disordered" evidence="5">
    <location>
        <begin position="184"/>
        <end position="262"/>
    </location>
</feature>
<protein>
    <recommendedName>
        <fullName evidence="2">N-acetylmuramoyl-L-alanine amidase</fullName>
        <ecNumber evidence="2">3.5.1.28</ecNumber>
    </recommendedName>
</protein>
<evidence type="ECO:0000256" key="3">
    <source>
        <dbReference type="ARBA" id="ARBA00022801"/>
    </source>
</evidence>
<comment type="catalytic activity">
    <reaction evidence="1">
        <text>Hydrolyzes the link between N-acetylmuramoyl residues and L-amino acid residues in certain cell-wall glycopeptides.</text>
        <dbReference type="EC" id="3.5.1.28"/>
    </reaction>
</comment>
<accession>A0A396RRG9</accession>
<gene>
    <name evidence="7" type="ORF">D1610_00100</name>
</gene>
<dbReference type="EMBL" id="QWLV01000001">
    <property type="protein sequence ID" value="RHW18616.1"/>
    <property type="molecule type" value="Genomic_DNA"/>
</dbReference>
<keyword evidence="3" id="KW-0378">Hydrolase</keyword>
<dbReference type="OrthoDB" id="6020299at2"/>
<evidence type="ECO:0000313" key="7">
    <source>
        <dbReference type="EMBL" id="RHW18616.1"/>
    </source>
</evidence>
<dbReference type="Gene3D" id="3.40.80.10">
    <property type="entry name" value="Peptidoglycan recognition protein-like"/>
    <property type="match status" value="2"/>
</dbReference>
<dbReference type="GO" id="GO:0009254">
    <property type="term" value="P:peptidoglycan turnover"/>
    <property type="evidence" value="ECO:0007669"/>
    <property type="project" value="TreeGrafter"/>
</dbReference>
<feature type="compositionally biased region" description="Low complexity" evidence="5">
    <location>
        <begin position="184"/>
        <end position="204"/>
    </location>
</feature>
<name>A0A396RRG9_9SPHN</name>
<reference evidence="7 8" key="1">
    <citation type="submission" date="2018-08" db="EMBL/GenBank/DDBJ databases">
        <title>The multiple taxonomic identification of Sphingomonas gilva.</title>
        <authorList>
            <person name="Zhu D."/>
            <person name="Zheng S."/>
        </authorList>
    </citation>
    <scope>NUCLEOTIDE SEQUENCE [LARGE SCALE GENOMIC DNA]</scope>
    <source>
        <strain evidence="7 8">ZDH117</strain>
    </source>
</reference>
<dbReference type="InterPro" id="IPR051206">
    <property type="entry name" value="NAMLAA_amidase_2"/>
</dbReference>
<feature type="region of interest" description="Disordered" evidence="5">
    <location>
        <begin position="1625"/>
        <end position="1659"/>
    </location>
</feature>
<evidence type="ECO:0000259" key="6">
    <source>
        <dbReference type="SMART" id="SM00644"/>
    </source>
</evidence>
<dbReference type="GO" id="GO:0071555">
    <property type="term" value="P:cell wall organization"/>
    <property type="evidence" value="ECO:0007669"/>
    <property type="project" value="UniProtKB-KW"/>
</dbReference>
<dbReference type="InterPro" id="IPR002502">
    <property type="entry name" value="Amidase_domain"/>
</dbReference>